<feature type="transmembrane region" description="Helical" evidence="1">
    <location>
        <begin position="162"/>
        <end position="183"/>
    </location>
</feature>
<sequence>MNIVRAVLIAGLVALVIAVLAIPAMVPPARFLQVVKAEHQINRSFITQQASDRVMLRMLDMQDAASEKATPIAPPVRPAAANASSVHIDTAVVGRLGQVGDQLLRNDYMRSLDGMLLLVIYRLSLALEFVPVVFVFMLVVFVDGSVLRMVRTRQFVAHSSEAAGISAAGGVALGCGAAVMLVMPVEVHPMVFLASSLLSLFAFSRFVANYHVIK</sequence>
<name>A0ABU5I889_9BURK</name>
<dbReference type="Pfam" id="PF14348">
    <property type="entry name" value="DtrJ-like"/>
    <property type="match status" value="1"/>
</dbReference>
<feature type="transmembrane region" description="Helical" evidence="1">
    <location>
        <begin position="119"/>
        <end position="142"/>
    </location>
</feature>
<keyword evidence="1" id="KW-0472">Membrane</keyword>
<geneLocation type="plasmid" evidence="2">
    <name>unnamed</name>
</geneLocation>
<keyword evidence="3" id="KW-1185">Reference proteome</keyword>
<organism evidence="2 3">
    <name type="scientific">Azohydromonas lata</name>
    <dbReference type="NCBI Taxonomy" id="45677"/>
    <lineage>
        <taxon>Bacteria</taxon>
        <taxon>Pseudomonadati</taxon>
        <taxon>Pseudomonadota</taxon>
        <taxon>Betaproteobacteria</taxon>
        <taxon>Burkholderiales</taxon>
        <taxon>Sphaerotilaceae</taxon>
        <taxon>Azohydromonas</taxon>
    </lineage>
</organism>
<comment type="caution">
    <text evidence="2">The sequence shown here is derived from an EMBL/GenBank/DDBJ whole genome shotgun (WGS) entry which is preliminary data.</text>
</comment>
<feature type="transmembrane region" description="Helical" evidence="1">
    <location>
        <begin position="189"/>
        <end position="208"/>
    </location>
</feature>
<keyword evidence="1" id="KW-0812">Transmembrane</keyword>
<dbReference type="RefSeq" id="WP_322464158.1">
    <property type="nucleotide sequence ID" value="NZ_JAXOJX010000001.1"/>
</dbReference>
<accession>A0ABU5I889</accession>
<dbReference type="InterPro" id="IPR022266">
    <property type="entry name" value="DtrJ-like"/>
</dbReference>
<reference evidence="2 3" key="1">
    <citation type="submission" date="2023-11" db="EMBL/GenBank/DDBJ databases">
        <title>Draft genome of Azohydromonas lata strain H1 (DSM1123), a polyhydroxyalkanoate producer.</title>
        <authorList>
            <person name="Traversa D."/>
            <person name="D'Addabbo P."/>
            <person name="Pazzani C."/>
            <person name="Manzari C."/>
            <person name="Chiara M."/>
            <person name="Scrascia M."/>
        </authorList>
    </citation>
    <scope>NUCLEOTIDE SEQUENCE [LARGE SCALE GENOMIC DNA]</scope>
    <source>
        <strain evidence="2 3">H1</strain>
        <plasmid evidence="2">unnamed</plasmid>
    </source>
</reference>
<dbReference type="Proteomes" id="UP001293718">
    <property type="component" value="Unassembled WGS sequence"/>
</dbReference>
<evidence type="ECO:0000313" key="2">
    <source>
        <dbReference type="EMBL" id="MDZ5455064.1"/>
    </source>
</evidence>
<keyword evidence="1" id="KW-1133">Transmembrane helix</keyword>
<dbReference type="EMBL" id="JAXOJX010000001">
    <property type="protein sequence ID" value="MDZ5455064.1"/>
    <property type="molecule type" value="Genomic_DNA"/>
</dbReference>
<evidence type="ECO:0000256" key="1">
    <source>
        <dbReference type="SAM" id="Phobius"/>
    </source>
</evidence>
<keyword evidence="2" id="KW-0614">Plasmid</keyword>
<protein>
    <submittedName>
        <fullName evidence="2">DUF4400 domain-containing protein</fullName>
    </submittedName>
</protein>
<gene>
    <name evidence="2" type="ORF">SM757_00615</name>
</gene>
<evidence type="ECO:0000313" key="3">
    <source>
        <dbReference type="Proteomes" id="UP001293718"/>
    </source>
</evidence>
<proteinExistence type="predicted"/>